<dbReference type="KEGG" id="epl:P4G45_12410"/>
<evidence type="ECO:0000256" key="1">
    <source>
        <dbReference type="SAM" id="Phobius"/>
    </source>
</evidence>
<keyword evidence="1" id="KW-1133">Transmembrane helix</keyword>
<evidence type="ECO:0008006" key="4">
    <source>
        <dbReference type="Google" id="ProtNLM"/>
    </source>
</evidence>
<organism evidence="3">
    <name type="scientific">Edaphobacter paludis</name>
    <dbReference type="NCBI Taxonomy" id="3035702"/>
    <lineage>
        <taxon>Bacteria</taxon>
        <taxon>Pseudomonadati</taxon>
        <taxon>Acidobacteriota</taxon>
        <taxon>Terriglobia</taxon>
        <taxon>Terriglobales</taxon>
        <taxon>Acidobacteriaceae</taxon>
        <taxon>Edaphobacter</taxon>
    </lineage>
</organism>
<protein>
    <recommendedName>
        <fullName evidence="4">LysR family transcriptional regulator</fullName>
    </recommendedName>
</protein>
<dbReference type="AlphaFoldDB" id="A0AAU7D5E4"/>
<accession>A0AAU7CVZ6</accession>
<keyword evidence="1" id="KW-0472">Membrane</keyword>
<proteinExistence type="predicted"/>
<feature type="transmembrane region" description="Helical" evidence="1">
    <location>
        <begin position="5"/>
        <end position="23"/>
    </location>
</feature>
<accession>A0AAU7D5E4</accession>
<name>A0AAU7D5E4_9BACT</name>
<dbReference type="RefSeq" id="WP_348266795.1">
    <property type="nucleotide sequence ID" value="NZ_CP121194.1"/>
</dbReference>
<feature type="transmembrane region" description="Helical" evidence="1">
    <location>
        <begin position="29"/>
        <end position="47"/>
    </location>
</feature>
<reference evidence="3" key="1">
    <citation type="submission" date="2023-03" db="EMBL/GenBank/DDBJ databases">
        <title>Edaphobacter sp.</title>
        <authorList>
            <person name="Huber K.J."/>
            <person name="Papendorf J."/>
            <person name="Pilke C."/>
            <person name="Bunk B."/>
            <person name="Sproeer C."/>
            <person name="Pester M."/>
        </authorList>
    </citation>
    <scope>NUCLEOTIDE SEQUENCE</scope>
    <source>
        <strain evidence="2">DSM 109919</strain>
        <strain evidence="3">DSM 109920</strain>
    </source>
</reference>
<evidence type="ECO:0000313" key="3">
    <source>
        <dbReference type="EMBL" id="XBH12570.1"/>
    </source>
</evidence>
<dbReference type="EMBL" id="CP121195">
    <property type="protein sequence ID" value="XBH12570.1"/>
    <property type="molecule type" value="Genomic_DNA"/>
</dbReference>
<gene>
    <name evidence="2" type="ORF">P4G45_12410</name>
    <name evidence="3" type="ORF">P8936_12825</name>
</gene>
<evidence type="ECO:0000313" key="2">
    <source>
        <dbReference type="EMBL" id="XBH09282.1"/>
    </source>
</evidence>
<sequence>MSFGIYAIGYLILIVGVAYLAHLMHIPQAYIVAGAIILVGIGIVTGVQSTRHKDPS</sequence>
<keyword evidence="1" id="KW-0812">Transmembrane</keyword>
<dbReference type="EMBL" id="CP121194">
    <property type="protein sequence ID" value="XBH09282.1"/>
    <property type="molecule type" value="Genomic_DNA"/>
</dbReference>